<dbReference type="Proteomes" id="UP000652219">
    <property type="component" value="Unassembled WGS sequence"/>
</dbReference>
<proteinExistence type="inferred from homology"/>
<gene>
    <name evidence="5" type="ORF">CSOJ01_10840</name>
</gene>
<comment type="similarity">
    <text evidence="1">Belongs to the indoleamine 2,3-dioxygenase family.</text>
</comment>
<keyword evidence="2 4" id="KW-0479">Metal-binding</keyword>
<dbReference type="EMBL" id="WIGN01000235">
    <property type="protein sequence ID" value="KAF6803541.1"/>
    <property type="molecule type" value="Genomic_DNA"/>
</dbReference>
<evidence type="ECO:0000256" key="2">
    <source>
        <dbReference type="ARBA" id="ARBA00022723"/>
    </source>
</evidence>
<keyword evidence="5" id="KW-0560">Oxidoreductase</keyword>
<evidence type="ECO:0000256" key="3">
    <source>
        <dbReference type="ARBA" id="ARBA00023004"/>
    </source>
</evidence>
<dbReference type="PROSITE" id="PS00876">
    <property type="entry name" value="IDO_1"/>
    <property type="match status" value="1"/>
</dbReference>
<dbReference type="PANTHER" id="PTHR28657:SF10">
    <property type="entry name" value="INDOLEAMINE 2,3-DIOXYGENASE"/>
    <property type="match status" value="1"/>
</dbReference>
<dbReference type="InterPro" id="IPR037217">
    <property type="entry name" value="Trp/Indoleamine_2_3_dOase-like"/>
</dbReference>
<dbReference type="Gene3D" id="1.20.58.480">
    <property type="match status" value="1"/>
</dbReference>
<keyword evidence="5" id="KW-0223">Dioxygenase</keyword>
<protein>
    <submittedName>
        <fullName evidence="5">Indoleamine -dioxygenase pyrrole -dioxygenase</fullName>
    </submittedName>
</protein>
<dbReference type="GO" id="GO:0019441">
    <property type="term" value="P:L-tryptophan catabolic process to kynurenine"/>
    <property type="evidence" value="ECO:0007669"/>
    <property type="project" value="InterPro"/>
</dbReference>
<keyword evidence="6" id="KW-1185">Reference proteome</keyword>
<keyword evidence="4" id="KW-0349">Heme</keyword>
<dbReference type="GO" id="GO:0034354">
    <property type="term" value="P:'de novo' NAD+ biosynthetic process from L-tryptophan"/>
    <property type="evidence" value="ECO:0007669"/>
    <property type="project" value="TreeGrafter"/>
</dbReference>
<feature type="binding site" description="proximal binding residue" evidence="4">
    <location>
        <position position="373"/>
    </location>
    <ligand>
        <name>heme b</name>
        <dbReference type="ChEBI" id="CHEBI:60344"/>
    </ligand>
    <ligandPart>
        <name>Fe</name>
        <dbReference type="ChEBI" id="CHEBI:18248"/>
    </ligandPart>
</feature>
<dbReference type="AlphaFoldDB" id="A0A8H6J003"/>
<comment type="caution">
    <text evidence="5">The sequence shown here is derived from an EMBL/GenBank/DDBJ whole genome shotgun (WGS) entry which is preliminary data.</text>
</comment>
<keyword evidence="3 4" id="KW-0408">Iron</keyword>
<dbReference type="GO" id="GO:0005737">
    <property type="term" value="C:cytoplasm"/>
    <property type="evidence" value="ECO:0007669"/>
    <property type="project" value="TreeGrafter"/>
</dbReference>
<evidence type="ECO:0000256" key="4">
    <source>
        <dbReference type="PIRSR" id="PIRSR600898-1"/>
    </source>
</evidence>
<accession>A0A8H6J003</accession>
<organism evidence="5 6">
    <name type="scientific">Colletotrichum sojae</name>
    <dbReference type="NCBI Taxonomy" id="2175907"/>
    <lineage>
        <taxon>Eukaryota</taxon>
        <taxon>Fungi</taxon>
        <taxon>Dikarya</taxon>
        <taxon>Ascomycota</taxon>
        <taxon>Pezizomycotina</taxon>
        <taxon>Sordariomycetes</taxon>
        <taxon>Hypocreomycetidae</taxon>
        <taxon>Glomerellales</taxon>
        <taxon>Glomerellaceae</taxon>
        <taxon>Colletotrichum</taxon>
        <taxon>Colletotrichum orchidearum species complex</taxon>
    </lineage>
</organism>
<evidence type="ECO:0000256" key="1">
    <source>
        <dbReference type="ARBA" id="ARBA00007119"/>
    </source>
</evidence>
<dbReference type="InterPro" id="IPR000898">
    <property type="entry name" value="Indolamine_dOase"/>
</dbReference>
<reference evidence="5 6" key="1">
    <citation type="journal article" date="2020" name="Phytopathology">
        <title>Genome Sequence Resources of Colletotrichum truncatum, C. plurivorum, C. musicola, and C. sojae: Four Species Pathogenic to Soybean (Glycine max).</title>
        <authorList>
            <person name="Rogerio F."/>
            <person name="Boufleur T.R."/>
            <person name="Ciampi-Guillardi M."/>
            <person name="Sukno S.A."/>
            <person name="Thon M.R."/>
            <person name="Massola Junior N.S."/>
            <person name="Baroncelli R."/>
        </authorList>
    </citation>
    <scope>NUCLEOTIDE SEQUENCE [LARGE SCALE GENOMIC DNA]</scope>
    <source>
        <strain evidence="5 6">LFN0009</strain>
    </source>
</reference>
<dbReference type="SUPFAM" id="SSF140959">
    <property type="entry name" value="Indolic compounds 2,3-dioxygenase-like"/>
    <property type="match status" value="1"/>
</dbReference>
<evidence type="ECO:0000313" key="6">
    <source>
        <dbReference type="Proteomes" id="UP000652219"/>
    </source>
</evidence>
<dbReference type="GO" id="GO:0020037">
    <property type="term" value="F:heme binding"/>
    <property type="evidence" value="ECO:0007669"/>
    <property type="project" value="InterPro"/>
</dbReference>
<evidence type="ECO:0000313" key="5">
    <source>
        <dbReference type="EMBL" id="KAF6803541.1"/>
    </source>
</evidence>
<dbReference type="GO" id="GO:0046872">
    <property type="term" value="F:metal ion binding"/>
    <property type="evidence" value="ECO:0007669"/>
    <property type="project" value="UniProtKB-KW"/>
</dbReference>
<sequence length="440" mass="49276">MSPHALPVSAEQAQDDAFSFEKYAITQNGFLPADAPLKVLPDPYYAPWEKVIQHLPALLKAGKLRSDVDSLPVLSTDKLRTEAEWRRAYVILTFFTHAYVWGGEKAEEVLPPAVSVPLLRVSKHLEVPPVATYAGLNLWNFLSRTDDFADLESLESLHTFTGTRDEAWFYLVSVAMEAQGARIMTDMMNALESIKTRDYDTITRALEGLSANIRKIGALLERMYEHCDPMVFFYEIRPFLAGSKNMAAAGLPNGVFYDEGEGRGSWQQLRGGSNGQSSLIQFLDIVLGVEHTSEGNSNPHVSKAALNHKATPAFHQEVRDYMPGPHKRFLEHVTRLGSIREFAKLPASTPEQERFREAYQAATKTMTEFRNKHLQIVTRYIVLPSKRQYNAAKVDLASASSVKDKDEQLTGTGGTALMPFLKQTRDETLQAGQLEQGQRK</sequence>
<dbReference type="PANTHER" id="PTHR28657">
    <property type="entry name" value="INDOLEAMINE 2,3-DIOXYGENASE"/>
    <property type="match status" value="1"/>
</dbReference>
<name>A0A8H6J003_9PEZI</name>
<dbReference type="GO" id="GO:0033754">
    <property type="term" value="F:indoleamine 2,3-dioxygenase activity"/>
    <property type="evidence" value="ECO:0007669"/>
    <property type="project" value="TreeGrafter"/>
</dbReference>
<dbReference type="Pfam" id="PF01231">
    <property type="entry name" value="IDO"/>
    <property type="match status" value="1"/>
</dbReference>